<evidence type="ECO:0000313" key="1">
    <source>
        <dbReference type="EMBL" id="KAK9011406.1"/>
    </source>
</evidence>
<name>A0ABR2RF37_9ROSI</name>
<evidence type="ECO:0000313" key="2">
    <source>
        <dbReference type="Proteomes" id="UP001396334"/>
    </source>
</evidence>
<sequence length="100" mass="11171">MPEVGPLEEQLGEQLLSGSLVSNPNVLIADMVSEEGEWHWELFEQLILDSILLRIAAVKCHLPHFLVDLVRWAGTQSGKFMVRSAYGIRNGIEEGPDEDV</sequence>
<gene>
    <name evidence="1" type="ORF">V6N11_044257</name>
</gene>
<keyword evidence="2" id="KW-1185">Reference proteome</keyword>
<comment type="caution">
    <text evidence="1">The sequence shown here is derived from an EMBL/GenBank/DDBJ whole genome shotgun (WGS) entry which is preliminary data.</text>
</comment>
<organism evidence="1 2">
    <name type="scientific">Hibiscus sabdariffa</name>
    <name type="common">roselle</name>
    <dbReference type="NCBI Taxonomy" id="183260"/>
    <lineage>
        <taxon>Eukaryota</taxon>
        <taxon>Viridiplantae</taxon>
        <taxon>Streptophyta</taxon>
        <taxon>Embryophyta</taxon>
        <taxon>Tracheophyta</taxon>
        <taxon>Spermatophyta</taxon>
        <taxon>Magnoliopsida</taxon>
        <taxon>eudicotyledons</taxon>
        <taxon>Gunneridae</taxon>
        <taxon>Pentapetalae</taxon>
        <taxon>rosids</taxon>
        <taxon>malvids</taxon>
        <taxon>Malvales</taxon>
        <taxon>Malvaceae</taxon>
        <taxon>Malvoideae</taxon>
        <taxon>Hibiscus</taxon>
    </lineage>
</organism>
<dbReference type="Proteomes" id="UP001396334">
    <property type="component" value="Unassembled WGS sequence"/>
</dbReference>
<accession>A0ABR2RF37</accession>
<reference evidence="1 2" key="1">
    <citation type="journal article" date="2024" name="G3 (Bethesda)">
        <title>Genome assembly of Hibiscus sabdariffa L. provides insights into metabolisms of medicinal natural products.</title>
        <authorList>
            <person name="Kim T."/>
        </authorList>
    </citation>
    <scope>NUCLEOTIDE SEQUENCE [LARGE SCALE GENOMIC DNA]</scope>
    <source>
        <strain evidence="1">TK-2024</strain>
        <tissue evidence="1">Old leaves</tissue>
    </source>
</reference>
<proteinExistence type="predicted"/>
<protein>
    <submittedName>
        <fullName evidence="1">Uncharacterized protein</fullName>
    </submittedName>
</protein>
<dbReference type="EMBL" id="JBBPBN010000023">
    <property type="protein sequence ID" value="KAK9011406.1"/>
    <property type="molecule type" value="Genomic_DNA"/>
</dbReference>